<comment type="subcellular location">
    <subcellularLocation>
        <location evidence="1">Secreted</location>
    </subcellularLocation>
</comment>
<comment type="caution">
    <text evidence="6">The sequence shown here is derived from an EMBL/GenBank/DDBJ whole genome shotgun (WGS) entry which is preliminary data.</text>
</comment>
<dbReference type="Proteomes" id="UP000214646">
    <property type="component" value="Unassembled WGS sequence"/>
</dbReference>
<evidence type="ECO:0000256" key="2">
    <source>
        <dbReference type="ARBA" id="ARBA00022525"/>
    </source>
</evidence>
<dbReference type="SUPFAM" id="SSF63825">
    <property type="entry name" value="YWTD domain"/>
    <property type="match status" value="1"/>
</dbReference>
<evidence type="ECO:0000256" key="3">
    <source>
        <dbReference type="ARBA" id="ARBA00022729"/>
    </source>
</evidence>
<organism evidence="6 7">
    <name type="scientific">Fimbriiglobus ruber</name>
    <dbReference type="NCBI Taxonomy" id="1908690"/>
    <lineage>
        <taxon>Bacteria</taxon>
        <taxon>Pseudomonadati</taxon>
        <taxon>Planctomycetota</taxon>
        <taxon>Planctomycetia</taxon>
        <taxon>Gemmatales</taxon>
        <taxon>Gemmataceae</taxon>
        <taxon>Fimbriiglobus</taxon>
    </lineage>
</organism>
<feature type="region of interest" description="Disordered" evidence="4">
    <location>
        <begin position="996"/>
        <end position="1031"/>
    </location>
</feature>
<feature type="region of interest" description="Disordered" evidence="4">
    <location>
        <begin position="1136"/>
        <end position="1284"/>
    </location>
</feature>
<reference evidence="7" key="1">
    <citation type="submission" date="2017-06" db="EMBL/GenBank/DDBJ databases">
        <title>Genome analysis of Fimbriiglobus ruber SP5, the first member of the order Planctomycetales with confirmed chitinolytic capability.</title>
        <authorList>
            <person name="Ravin N.V."/>
            <person name="Rakitin A.L."/>
            <person name="Ivanova A.A."/>
            <person name="Beletsky A.V."/>
            <person name="Kulichevskaya I.S."/>
            <person name="Mardanov A.V."/>
            <person name="Dedysh S.N."/>
        </authorList>
    </citation>
    <scope>NUCLEOTIDE SEQUENCE [LARGE SCALE GENOMIC DNA]</scope>
    <source>
        <strain evidence="7">SP5</strain>
    </source>
</reference>
<feature type="domain" description="SD-repeat containing protein B" evidence="5">
    <location>
        <begin position="1080"/>
        <end position="1154"/>
    </location>
</feature>
<evidence type="ECO:0000256" key="1">
    <source>
        <dbReference type="ARBA" id="ARBA00004613"/>
    </source>
</evidence>
<protein>
    <recommendedName>
        <fullName evidence="5">SD-repeat containing protein B domain-containing protein</fullName>
    </recommendedName>
</protein>
<feature type="domain" description="SD-repeat containing protein B" evidence="5">
    <location>
        <begin position="919"/>
        <end position="985"/>
    </location>
</feature>
<proteinExistence type="predicted"/>
<accession>A0A225DZM1</accession>
<feature type="compositionally biased region" description="Polar residues" evidence="4">
    <location>
        <begin position="875"/>
        <end position="887"/>
    </location>
</feature>
<feature type="compositionally biased region" description="Basic and acidic residues" evidence="4">
    <location>
        <begin position="1150"/>
        <end position="1161"/>
    </location>
</feature>
<dbReference type="Gene3D" id="2.60.40.10">
    <property type="entry name" value="Immunoglobulins"/>
    <property type="match status" value="5"/>
</dbReference>
<feature type="compositionally biased region" description="Low complexity" evidence="4">
    <location>
        <begin position="1191"/>
        <end position="1242"/>
    </location>
</feature>
<dbReference type="GO" id="GO:0005576">
    <property type="term" value="C:extracellular region"/>
    <property type="evidence" value="ECO:0007669"/>
    <property type="project" value="UniProtKB-SubCell"/>
</dbReference>
<dbReference type="PANTHER" id="PTHR23303">
    <property type="entry name" value="CARBOXYPEPTIDASE REGULATORY REGION-CONTAINING"/>
    <property type="match status" value="1"/>
</dbReference>
<dbReference type="PANTHER" id="PTHR23303:SF15">
    <property type="entry name" value="COLOSSIN-A"/>
    <property type="match status" value="1"/>
</dbReference>
<name>A0A225DZM1_9BACT</name>
<sequence length="1284" mass="131687">MYLNGMWRRWIRSVFTRPARRLKQNRPARRPELALGCLEDRMTPSGTYTGSVFNDYNDNGQYDTAATIANNGTGTVGAAVDTGVGGVTVTAYDSTGAAVGVATSAASGTYSLAATGTGPYRLEFTNLPAGYSPSAQGTNNGTSVQFVADGGAANVDFGITNPEDYSVNNPFLASQMYSYGSHTGTFANSPTILGFPYSAGTTFSDPSASNDPATYENPTPSTLATVSQVGATWGLTYAPSASDPGVGTVYAAAFFKKHSDFGPGGAGAIYQIPVSYNAATGAFTATGAPTVFTTLATASVDDHDPNDFDTDNGNIGWAAAGTTSLGGAAISDDGTTLYVMNLVDKSLYAIPVADPSAAVAYPVPIPSDATGVNGADIRPFAVTFHDGQVYIGEVNSAQTTQNAANLHSYVYSFDPTTHVYTQVLEVTNMTYNRGTVLVGTGASAQWNPWTPTFKNNSTLAPTDGSYAQPELTGLSFDANGNLVLGLRDRGGDEFGWGTPDNPASPGTDILGISGGDTLHATPNGNGTFAIETDIYTAPAGTETEFYPDQNWETAHTAISVGGLAQVPGFPDTVVTTFDGAPTSPPSSGGLRWFNNTSGLADKAYETYGPSAANTTFGKTNGMGDVIYMPAPAPIEIGNRVWRDDNDNGVQDPNEPSIPGVVVQLYDPGTNTVIATATTDADGDYYFSSDPTRTSTPSAQYGLNLLPNTNYQVRIDPTQAPLSTFDLTKAFNDPSPNGTARDSNATLVGGLDVIPILTGALGQNNHTYDAGYYPPLTIGSTVWDDANNDGVKQPGEAGIPGATVVLLDGNGNPVATTTTDANGNYQFTNLIPGTYSVQVTPPTGDVSSTGTNGSPTGPAEPGSTNYTDAGGDLDHGTQTGATVTSQPLNLGPVGTNPDTGTGGTGSANNNVNLGLFPTLSLGNLIWSDTNNDGMVDGTEAGIPGVVVDLLDGSGNLVATTTTNATGNYLFTDLIPGTYQVQIDASNFAAGGPLANQVSSTGANGDPTGPFEPSGLGSGSNNQDHGTTSGTLGSGGVVLGNKITLGIGTAPTGEGPTPGITDPALDANSDTTQDFGFFTPDDLGSTIWNDTNNDGVLDNGEQGVPGTTVVLLDASGNPVATTTTDANGHYTFTDLTPGTYSVQVTPPAGYAQHRDERQCDRPGRARGRPTIRTPGATSTTAPRPGRPSPVSPSPSVSRAPTRTPDPAGPGRETTTSTSGSTSRCLSGRRCGTTRTTTASRNPASPASPGPPSSSSTTVGTRSQRPRRTPAATTSSITCCPVRTLSR</sequence>
<evidence type="ECO:0000313" key="7">
    <source>
        <dbReference type="Proteomes" id="UP000214646"/>
    </source>
</evidence>
<dbReference type="OrthoDB" id="254354at2"/>
<dbReference type="EMBL" id="NIDE01000004">
    <property type="protein sequence ID" value="OWK43206.1"/>
    <property type="molecule type" value="Genomic_DNA"/>
</dbReference>
<gene>
    <name evidence="6" type="ORF">FRUB_02805</name>
</gene>
<evidence type="ECO:0000256" key="4">
    <source>
        <dbReference type="SAM" id="MobiDB-lite"/>
    </source>
</evidence>
<keyword evidence="2" id="KW-0964">Secreted</keyword>
<dbReference type="InterPro" id="IPR051417">
    <property type="entry name" value="SDr/BOS_complex"/>
</dbReference>
<feature type="region of interest" description="Disordered" evidence="4">
    <location>
        <begin position="835"/>
        <end position="892"/>
    </location>
</feature>
<feature type="domain" description="SD-repeat containing protein B" evidence="5">
    <location>
        <begin position="635"/>
        <end position="688"/>
    </location>
</feature>
<feature type="compositionally biased region" description="Low complexity" evidence="4">
    <location>
        <begin position="1250"/>
        <end position="1260"/>
    </location>
</feature>
<feature type="domain" description="SD-repeat containing protein B" evidence="5">
    <location>
        <begin position="776"/>
        <end position="854"/>
    </location>
</feature>
<evidence type="ECO:0000313" key="6">
    <source>
        <dbReference type="EMBL" id="OWK43206.1"/>
    </source>
</evidence>
<feature type="compositionally biased region" description="Polar residues" evidence="4">
    <location>
        <begin position="835"/>
        <end position="854"/>
    </location>
</feature>
<keyword evidence="3" id="KW-0732">Signal</keyword>
<keyword evidence="7" id="KW-1185">Reference proteome</keyword>
<dbReference type="InterPro" id="IPR013783">
    <property type="entry name" value="Ig-like_fold"/>
</dbReference>
<dbReference type="SUPFAM" id="SSF117074">
    <property type="entry name" value="Hypothetical protein PA1324"/>
    <property type="match status" value="5"/>
</dbReference>
<dbReference type="Pfam" id="PF17210">
    <property type="entry name" value="SdrD_B"/>
    <property type="match status" value="4"/>
</dbReference>
<evidence type="ECO:0000259" key="5">
    <source>
        <dbReference type="Pfam" id="PF17210"/>
    </source>
</evidence>
<dbReference type="InterPro" id="IPR033764">
    <property type="entry name" value="Sdr_B"/>
</dbReference>